<dbReference type="PANTHER" id="PTHR11934:SF0">
    <property type="entry name" value="RIBOSE-5-PHOSPHATE ISOMERASE"/>
    <property type="match status" value="1"/>
</dbReference>
<proteinExistence type="inferred from homology"/>
<evidence type="ECO:0000256" key="5">
    <source>
        <dbReference type="ARBA" id="ARBA00019150"/>
    </source>
</evidence>
<dbReference type="InterPro" id="IPR004788">
    <property type="entry name" value="Ribose5P_isomerase_type_A"/>
</dbReference>
<comment type="caution">
    <text evidence="9">The sequence shown here is derived from an EMBL/GenBank/DDBJ whole genome shotgun (WGS) entry which is preliminary data.</text>
</comment>
<dbReference type="InterPro" id="IPR037171">
    <property type="entry name" value="NagB/RpiA_transferase-like"/>
</dbReference>
<dbReference type="GeneID" id="36514015"/>
<dbReference type="AlphaFoldDB" id="A0A2T0FCC6"/>
<dbReference type="OrthoDB" id="1555531at2759"/>
<evidence type="ECO:0000256" key="3">
    <source>
        <dbReference type="ARBA" id="ARBA00008088"/>
    </source>
</evidence>
<dbReference type="Proteomes" id="UP000238350">
    <property type="component" value="Unassembled WGS sequence"/>
</dbReference>
<dbReference type="GO" id="GO:0006014">
    <property type="term" value="P:D-ribose metabolic process"/>
    <property type="evidence" value="ECO:0007669"/>
    <property type="project" value="TreeGrafter"/>
</dbReference>
<evidence type="ECO:0000313" key="9">
    <source>
        <dbReference type="EMBL" id="PRT52646.1"/>
    </source>
</evidence>
<dbReference type="STRING" id="45607.A0A2T0FCC6"/>
<dbReference type="Gene3D" id="3.40.50.1360">
    <property type="match status" value="1"/>
</dbReference>
<comment type="pathway">
    <text evidence="2">Carbohydrate degradation; pentose phosphate pathway; D-ribose 5-phosphate from D-ribulose 5-phosphate (non-oxidative stage): step 1/1.</text>
</comment>
<dbReference type="RefSeq" id="XP_024662592.1">
    <property type="nucleotide sequence ID" value="XM_024806824.1"/>
</dbReference>
<reference evidence="9 10" key="1">
    <citation type="submission" date="2017-04" db="EMBL/GenBank/DDBJ databases">
        <title>Genome sequencing of [Candida] sorbophila.</title>
        <authorList>
            <person name="Ahn J.O."/>
        </authorList>
    </citation>
    <scope>NUCLEOTIDE SEQUENCE [LARGE SCALE GENOMIC DNA]</scope>
    <source>
        <strain evidence="9 10">DS02</strain>
    </source>
</reference>
<dbReference type="CDD" id="cd01398">
    <property type="entry name" value="RPI_A"/>
    <property type="match status" value="1"/>
</dbReference>
<dbReference type="NCBIfam" id="TIGR00021">
    <property type="entry name" value="rpiA"/>
    <property type="match status" value="1"/>
</dbReference>
<sequence length="267" mass="29103">MLRTWVRPSAAYNPLATVRKKFVISIATMNAAKQAAGYKAIDNHLLPSFKYVGIGSGSTVVYCVERIAQLREKVPEINSMYFVPTGYQSRQLIVDAGLPLMEIDQFSAGELDIVFDGADEVDSQLNCIKGGGGCQFQEKLVGKCSKKFIAVVDDSKISQRLGEHWLQGIPIEVVPSAHKKVAVDLKRLGASKVTLRSGGKSKAGPMVTDNANFVLDAYFGEIAPERVAELDRSIKLLVGVVETGLFDYADEVYIGRTSGPTEILTRK</sequence>
<keyword evidence="6 9" id="KW-0413">Isomerase</keyword>
<protein>
    <recommendedName>
        <fullName evidence="5">Ribose-5-phosphate isomerase</fullName>
        <ecNumber evidence="4">5.3.1.6</ecNumber>
    </recommendedName>
    <alternativeName>
        <fullName evidence="8">D-ribose-5-phosphate ketol-isomerase</fullName>
    </alternativeName>
    <alternativeName>
        <fullName evidence="7">Phosphoriboisomerase</fullName>
    </alternativeName>
</protein>
<gene>
    <name evidence="9" type="ORF">B9G98_00266</name>
</gene>
<evidence type="ECO:0000256" key="8">
    <source>
        <dbReference type="ARBA" id="ARBA00032273"/>
    </source>
</evidence>
<comment type="similarity">
    <text evidence="3">Belongs to the ribose 5-phosphate isomerase family.</text>
</comment>
<dbReference type="PANTHER" id="PTHR11934">
    <property type="entry name" value="RIBOSE-5-PHOSPHATE ISOMERASE"/>
    <property type="match status" value="1"/>
</dbReference>
<evidence type="ECO:0000256" key="7">
    <source>
        <dbReference type="ARBA" id="ARBA00029734"/>
    </source>
</evidence>
<accession>A0A2T0FCC6</accession>
<organism evidence="9 10">
    <name type="scientific">Wickerhamiella sorbophila</name>
    <dbReference type="NCBI Taxonomy" id="45607"/>
    <lineage>
        <taxon>Eukaryota</taxon>
        <taxon>Fungi</taxon>
        <taxon>Dikarya</taxon>
        <taxon>Ascomycota</taxon>
        <taxon>Saccharomycotina</taxon>
        <taxon>Dipodascomycetes</taxon>
        <taxon>Dipodascales</taxon>
        <taxon>Trichomonascaceae</taxon>
        <taxon>Wickerhamiella</taxon>
    </lineage>
</organism>
<dbReference type="EC" id="5.3.1.6" evidence="4"/>
<evidence type="ECO:0000256" key="1">
    <source>
        <dbReference type="ARBA" id="ARBA00001713"/>
    </source>
</evidence>
<evidence type="ECO:0000256" key="2">
    <source>
        <dbReference type="ARBA" id="ARBA00004988"/>
    </source>
</evidence>
<dbReference type="GO" id="GO:0005737">
    <property type="term" value="C:cytoplasm"/>
    <property type="evidence" value="ECO:0007669"/>
    <property type="project" value="TreeGrafter"/>
</dbReference>
<dbReference type="UniPathway" id="UPA00115">
    <property type="reaction ID" value="UER00412"/>
</dbReference>
<dbReference type="FunFam" id="3.30.70.260:FF:000053">
    <property type="entry name" value="Ribose-5-phosphate isomerase, putative"/>
    <property type="match status" value="1"/>
</dbReference>
<evidence type="ECO:0000313" key="10">
    <source>
        <dbReference type="Proteomes" id="UP000238350"/>
    </source>
</evidence>
<dbReference type="GO" id="GO:0004751">
    <property type="term" value="F:ribose-5-phosphate isomerase activity"/>
    <property type="evidence" value="ECO:0007669"/>
    <property type="project" value="UniProtKB-EC"/>
</dbReference>
<dbReference type="SUPFAM" id="SSF100950">
    <property type="entry name" value="NagB/RpiA/CoA transferase-like"/>
    <property type="match status" value="1"/>
</dbReference>
<dbReference type="Pfam" id="PF06026">
    <property type="entry name" value="Rib_5-P_isom_A"/>
    <property type="match status" value="1"/>
</dbReference>
<keyword evidence="10" id="KW-1185">Reference proteome</keyword>
<dbReference type="GO" id="GO:0009052">
    <property type="term" value="P:pentose-phosphate shunt, non-oxidative branch"/>
    <property type="evidence" value="ECO:0007669"/>
    <property type="project" value="InterPro"/>
</dbReference>
<evidence type="ECO:0000256" key="4">
    <source>
        <dbReference type="ARBA" id="ARBA00011959"/>
    </source>
</evidence>
<name>A0A2T0FCC6_9ASCO</name>
<dbReference type="EMBL" id="NDIQ01000001">
    <property type="protein sequence ID" value="PRT52646.1"/>
    <property type="molecule type" value="Genomic_DNA"/>
</dbReference>
<dbReference type="SUPFAM" id="SSF75445">
    <property type="entry name" value="D-ribose-5-phosphate isomerase (RpiA), lid domain"/>
    <property type="match status" value="1"/>
</dbReference>
<evidence type="ECO:0000256" key="6">
    <source>
        <dbReference type="ARBA" id="ARBA00023235"/>
    </source>
</evidence>
<dbReference type="Gene3D" id="3.30.70.260">
    <property type="match status" value="1"/>
</dbReference>
<comment type="catalytic activity">
    <reaction evidence="1">
        <text>aldehydo-D-ribose 5-phosphate = D-ribulose 5-phosphate</text>
        <dbReference type="Rhea" id="RHEA:14657"/>
        <dbReference type="ChEBI" id="CHEBI:58121"/>
        <dbReference type="ChEBI" id="CHEBI:58273"/>
        <dbReference type="EC" id="5.3.1.6"/>
    </reaction>
</comment>